<dbReference type="GO" id="GO:0005787">
    <property type="term" value="C:signal peptidase complex"/>
    <property type="evidence" value="ECO:0007669"/>
    <property type="project" value="InterPro"/>
</dbReference>
<evidence type="ECO:0000256" key="7">
    <source>
        <dbReference type="ARBA" id="ARBA00023136"/>
    </source>
</evidence>
<dbReference type="AlphaFoldDB" id="A0A0M8MY38"/>
<dbReference type="GO" id="GO:0006465">
    <property type="term" value="P:signal peptide processing"/>
    <property type="evidence" value="ECO:0007669"/>
    <property type="project" value="InterPro"/>
</dbReference>
<sequence>MASSSEKIAIYNVANLKNTTDDAIANYLNSLKFKQSHFLGDVRSGLGCAAILLAAACFAWDYKLGFEATKLYTAIAVGVYAVINGALTLWISFVEKGVVYEGTAPSGETISISSAVKKYDPTYKLSIAVTDKAGKKSTQEVARPFASFFDESGYLVAPPLQEILASAVPAVGVCDPRRVKTESQRLLDANPELLDAYLASASGGAAAEGEGKK</sequence>
<feature type="transmembrane region" description="Helical" evidence="9">
    <location>
        <begin position="42"/>
        <end position="60"/>
    </location>
</feature>
<evidence type="ECO:0000256" key="2">
    <source>
        <dbReference type="ARBA" id="ARBA00007324"/>
    </source>
</evidence>
<comment type="similarity">
    <text evidence="2">Belongs to the SPCS2 family.</text>
</comment>
<evidence type="ECO:0000256" key="5">
    <source>
        <dbReference type="ARBA" id="ARBA00022824"/>
    </source>
</evidence>
<dbReference type="PANTHER" id="PTHR13085:SF0">
    <property type="entry name" value="SIGNAL PEPTIDASE COMPLEX SUBUNIT 2"/>
    <property type="match status" value="1"/>
</dbReference>
<dbReference type="Proteomes" id="UP000053831">
    <property type="component" value="Unassembled WGS sequence"/>
</dbReference>
<evidence type="ECO:0000256" key="6">
    <source>
        <dbReference type="ARBA" id="ARBA00022989"/>
    </source>
</evidence>
<comment type="function">
    <text evidence="8">Component of the signal peptidase complex (SPC) which catalyzes the cleavage of N-terminal signal sequences from nascent proteins as they are translocated into the lumen of the endoplasmic reticulum. Enhances the enzymatic activity of SPC and facilitates the interactions between different components of the translocation site.</text>
</comment>
<evidence type="ECO:0000256" key="3">
    <source>
        <dbReference type="ARBA" id="ARBA00017057"/>
    </source>
</evidence>
<feature type="transmembrane region" description="Helical" evidence="9">
    <location>
        <begin position="72"/>
        <end position="93"/>
    </location>
</feature>
<keyword evidence="7 9" id="KW-0472">Membrane</keyword>
<organism evidence="10 11">
    <name type="scientific">Escovopsis weberi</name>
    <dbReference type="NCBI Taxonomy" id="150374"/>
    <lineage>
        <taxon>Eukaryota</taxon>
        <taxon>Fungi</taxon>
        <taxon>Dikarya</taxon>
        <taxon>Ascomycota</taxon>
        <taxon>Pezizomycotina</taxon>
        <taxon>Sordariomycetes</taxon>
        <taxon>Hypocreomycetidae</taxon>
        <taxon>Hypocreales</taxon>
        <taxon>Hypocreaceae</taxon>
        <taxon>Escovopsis</taxon>
    </lineage>
</organism>
<dbReference type="InterPro" id="IPR009582">
    <property type="entry name" value="Spc2/SPCS2"/>
</dbReference>
<dbReference type="PANTHER" id="PTHR13085">
    <property type="entry name" value="MICROSOMAL SIGNAL PEPTIDASE 25 KDA SUBUNIT"/>
    <property type="match status" value="1"/>
</dbReference>
<dbReference type="OrthoDB" id="29558at2759"/>
<evidence type="ECO:0000313" key="11">
    <source>
        <dbReference type="Proteomes" id="UP000053831"/>
    </source>
</evidence>
<dbReference type="STRING" id="150374.A0A0M8MY38"/>
<evidence type="ECO:0000256" key="8">
    <source>
        <dbReference type="ARBA" id="ARBA00045608"/>
    </source>
</evidence>
<comment type="subcellular location">
    <subcellularLocation>
        <location evidence="1">Endoplasmic reticulum membrane</location>
        <topology evidence="1">Multi-pass membrane protein</topology>
    </subcellularLocation>
</comment>
<evidence type="ECO:0000313" key="10">
    <source>
        <dbReference type="EMBL" id="KOS19197.1"/>
    </source>
</evidence>
<gene>
    <name evidence="10" type="ORF">ESCO_001148</name>
</gene>
<keyword evidence="11" id="KW-1185">Reference proteome</keyword>
<dbReference type="EMBL" id="LGSR01000020">
    <property type="protein sequence ID" value="KOS19197.1"/>
    <property type="molecule type" value="Genomic_DNA"/>
</dbReference>
<comment type="caution">
    <text evidence="10">The sequence shown here is derived from an EMBL/GenBank/DDBJ whole genome shotgun (WGS) entry which is preliminary data.</text>
</comment>
<dbReference type="GO" id="GO:0045047">
    <property type="term" value="P:protein targeting to ER"/>
    <property type="evidence" value="ECO:0007669"/>
    <property type="project" value="TreeGrafter"/>
</dbReference>
<proteinExistence type="inferred from homology"/>
<keyword evidence="4 9" id="KW-0812">Transmembrane</keyword>
<evidence type="ECO:0000256" key="1">
    <source>
        <dbReference type="ARBA" id="ARBA00004477"/>
    </source>
</evidence>
<evidence type="ECO:0000256" key="9">
    <source>
        <dbReference type="SAM" id="Phobius"/>
    </source>
</evidence>
<keyword evidence="6 9" id="KW-1133">Transmembrane helix</keyword>
<accession>A0A0M8MY38</accession>
<evidence type="ECO:0000256" key="4">
    <source>
        <dbReference type="ARBA" id="ARBA00022692"/>
    </source>
</evidence>
<name>A0A0M8MY38_ESCWE</name>
<protein>
    <recommendedName>
        <fullName evidence="3">Signal peptidase complex subunit 2</fullName>
    </recommendedName>
</protein>
<dbReference type="Pfam" id="PF06703">
    <property type="entry name" value="SPC25"/>
    <property type="match status" value="1"/>
</dbReference>
<reference evidence="10 11" key="1">
    <citation type="submission" date="2015-07" db="EMBL/GenBank/DDBJ databases">
        <title>The genome of the fungus Escovopsis weberi, a specialized disease agent of ant agriculture.</title>
        <authorList>
            <person name="de Man T.J."/>
            <person name="Stajich J.E."/>
            <person name="Kubicek C.P."/>
            <person name="Chenthamara K."/>
            <person name="Atanasova L."/>
            <person name="Druzhinina I.S."/>
            <person name="Birnbaum S."/>
            <person name="Barribeau S.M."/>
            <person name="Teiling C."/>
            <person name="Suen G."/>
            <person name="Currie C."/>
            <person name="Gerardo N.M."/>
        </authorList>
    </citation>
    <scope>NUCLEOTIDE SEQUENCE [LARGE SCALE GENOMIC DNA]</scope>
</reference>
<keyword evidence="5" id="KW-0256">Endoplasmic reticulum</keyword>